<dbReference type="GO" id="GO:0007508">
    <property type="term" value="P:larval heart development"/>
    <property type="evidence" value="ECO:0007669"/>
    <property type="project" value="TreeGrafter"/>
</dbReference>
<dbReference type="PANTHER" id="PTHR33395:SF22">
    <property type="entry name" value="REVERSE TRANSCRIPTASE DOMAIN-CONTAINING PROTEIN"/>
    <property type="match status" value="1"/>
</dbReference>
<name>A0AA88HQF5_ARTSF</name>
<dbReference type="Pfam" id="PF14529">
    <property type="entry name" value="Exo_endo_phos_2"/>
    <property type="match status" value="1"/>
</dbReference>
<feature type="domain" description="Endonuclease/exonuclease/phosphatase" evidence="1">
    <location>
        <begin position="98"/>
        <end position="202"/>
    </location>
</feature>
<dbReference type="Gene3D" id="3.60.10.10">
    <property type="entry name" value="Endonuclease/exonuclease/phosphatase"/>
    <property type="match status" value="1"/>
</dbReference>
<organism evidence="2 3">
    <name type="scientific">Artemia franciscana</name>
    <name type="common">Brine shrimp</name>
    <name type="synonym">Artemia sanfranciscana</name>
    <dbReference type="NCBI Taxonomy" id="6661"/>
    <lineage>
        <taxon>Eukaryota</taxon>
        <taxon>Metazoa</taxon>
        <taxon>Ecdysozoa</taxon>
        <taxon>Arthropoda</taxon>
        <taxon>Crustacea</taxon>
        <taxon>Branchiopoda</taxon>
        <taxon>Anostraca</taxon>
        <taxon>Artemiidae</taxon>
        <taxon>Artemia</taxon>
    </lineage>
</organism>
<dbReference type="Proteomes" id="UP001187531">
    <property type="component" value="Unassembled WGS sequence"/>
</dbReference>
<dbReference type="PANTHER" id="PTHR33395">
    <property type="entry name" value="TRANSCRIPTASE, PUTATIVE-RELATED-RELATED"/>
    <property type="match status" value="1"/>
</dbReference>
<gene>
    <name evidence="2" type="ORF">QYM36_012524</name>
</gene>
<dbReference type="InterPro" id="IPR036691">
    <property type="entry name" value="Endo/exonu/phosph_ase_sf"/>
</dbReference>
<dbReference type="GO" id="GO:0061343">
    <property type="term" value="P:cell adhesion involved in heart morphogenesis"/>
    <property type="evidence" value="ECO:0007669"/>
    <property type="project" value="TreeGrafter"/>
</dbReference>
<evidence type="ECO:0000313" key="2">
    <source>
        <dbReference type="EMBL" id="KAK2711369.1"/>
    </source>
</evidence>
<reference evidence="2" key="1">
    <citation type="submission" date="2023-07" db="EMBL/GenBank/DDBJ databases">
        <title>Chromosome-level genome assembly of Artemia franciscana.</title>
        <authorList>
            <person name="Jo E."/>
        </authorList>
    </citation>
    <scope>NUCLEOTIDE SEQUENCE</scope>
    <source>
        <tissue evidence="2">Whole body</tissue>
    </source>
</reference>
<dbReference type="SUPFAM" id="SSF56219">
    <property type="entry name" value="DNase I-like"/>
    <property type="match status" value="1"/>
</dbReference>
<protein>
    <recommendedName>
        <fullName evidence="1">Endonuclease/exonuclease/phosphatase domain-containing protein</fullName>
    </recommendedName>
</protein>
<proteinExistence type="predicted"/>
<comment type="caution">
    <text evidence="2">The sequence shown here is derived from an EMBL/GenBank/DDBJ whole genome shotgun (WGS) entry which is preliminary data.</text>
</comment>
<sequence length="448" mass="50779">MEALTPALVNSLKSSRSSVVSDAISSPERNRRLLKVMHSNLDCITNKLPEVKKLLANQHIDIFCATEVCPKNSLIMLENSHIAVDGYEVPSASNANDSHQVAADLVTKIASSSSNSVFITGDFNMTDVIWVDGYRFTIPNNPAQTTLNSVANIALTQLIDEPTHYRDGQNPTTLDLVFTNNPDTVTSLKYLPAISSSDHNCVMFLVLVSTRPSNMTKRYYTDYDKIWEHLSEVDWQSFIVSDNVDDLGFNFKSCLLAVEKQFTSITYTEKTKTLPFFTKEVKEGIKSKNKAWRKYKKSKQENHLADFKKCCNKPRNIIYKVISDYEKVIIGCLSTKLESYKVICYKCQRASKSQIYKVPEVLNKNGHKITPRAEIQDRWKEHFQKKLNHTVNPDPEVLQKFSAQIKEEPPLRSEEETALKSLESDKAPRIDGIQVKSLKVESDAVIDL</sequence>
<evidence type="ECO:0000259" key="1">
    <source>
        <dbReference type="Pfam" id="PF14529"/>
    </source>
</evidence>
<dbReference type="GO" id="GO:0031012">
    <property type="term" value="C:extracellular matrix"/>
    <property type="evidence" value="ECO:0007669"/>
    <property type="project" value="TreeGrafter"/>
</dbReference>
<keyword evidence="3" id="KW-1185">Reference proteome</keyword>
<evidence type="ECO:0000313" key="3">
    <source>
        <dbReference type="Proteomes" id="UP001187531"/>
    </source>
</evidence>
<dbReference type="AlphaFoldDB" id="A0AA88HQF5"/>
<dbReference type="InterPro" id="IPR005135">
    <property type="entry name" value="Endo/exonuclease/phosphatase"/>
</dbReference>
<accession>A0AA88HQF5</accession>
<dbReference type="EMBL" id="JAVRJZ010000016">
    <property type="protein sequence ID" value="KAK2711369.1"/>
    <property type="molecule type" value="Genomic_DNA"/>
</dbReference>
<dbReference type="GO" id="GO:0003824">
    <property type="term" value="F:catalytic activity"/>
    <property type="evidence" value="ECO:0007669"/>
    <property type="project" value="InterPro"/>
</dbReference>